<evidence type="ECO:0000313" key="3">
    <source>
        <dbReference type="Proteomes" id="UP000800200"/>
    </source>
</evidence>
<proteinExistence type="predicted"/>
<dbReference type="OrthoDB" id="415706at2759"/>
<keyword evidence="3" id="KW-1185">Reference proteome</keyword>
<dbReference type="Proteomes" id="UP000800200">
    <property type="component" value="Unassembled WGS sequence"/>
</dbReference>
<organism evidence="2 3">
    <name type="scientific">Zopfia rhizophila CBS 207.26</name>
    <dbReference type="NCBI Taxonomy" id="1314779"/>
    <lineage>
        <taxon>Eukaryota</taxon>
        <taxon>Fungi</taxon>
        <taxon>Dikarya</taxon>
        <taxon>Ascomycota</taxon>
        <taxon>Pezizomycotina</taxon>
        <taxon>Dothideomycetes</taxon>
        <taxon>Dothideomycetes incertae sedis</taxon>
        <taxon>Zopfiaceae</taxon>
        <taxon>Zopfia</taxon>
    </lineage>
</organism>
<dbReference type="EMBL" id="ML994656">
    <property type="protein sequence ID" value="KAF2180842.1"/>
    <property type="molecule type" value="Genomic_DNA"/>
</dbReference>
<accession>A0A6A6DR18</accession>
<dbReference type="InterPro" id="IPR020850">
    <property type="entry name" value="GED_dom"/>
</dbReference>
<dbReference type="AlphaFoldDB" id="A0A6A6DR18"/>
<name>A0A6A6DR18_9PEZI</name>
<reference evidence="2" key="1">
    <citation type="journal article" date="2020" name="Stud. Mycol.">
        <title>101 Dothideomycetes genomes: a test case for predicting lifestyles and emergence of pathogens.</title>
        <authorList>
            <person name="Haridas S."/>
            <person name="Albert R."/>
            <person name="Binder M."/>
            <person name="Bloem J."/>
            <person name="Labutti K."/>
            <person name="Salamov A."/>
            <person name="Andreopoulos B."/>
            <person name="Baker S."/>
            <person name="Barry K."/>
            <person name="Bills G."/>
            <person name="Bluhm B."/>
            <person name="Cannon C."/>
            <person name="Castanera R."/>
            <person name="Culley D."/>
            <person name="Daum C."/>
            <person name="Ezra D."/>
            <person name="Gonzalez J."/>
            <person name="Henrissat B."/>
            <person name="Kuo A."/>
            <person name="Liang C."/>
            <person name="Lipzen A."/>
            <person name="Lutzoni F."/>
            <person name="Magnuson J."/>
            <person name="Mondo S."/>
            <person name="Nolan M."/>
            <person name="Ohm R."/>
            <person name="Pangilinan J."/>
            <person name="Park H.-J."/>
            <person name="Ramirez L."/>
            <person name="Alfaro M."/>
            <person name="Sun H."/>
            <person name="Tritt A."/>
            <person name="Yoshinaga Y."/>
            <person name="Zwiers L.-H."/>
            <person name="Turgeon B."/>
            <person name="Goodwin S."/>
            <person name="Spatafora J."/>
            <person name="Crous P."/>
            <person name="Grigoriev I."/>
        </authorList>
    </citation>
    <scope>NUCLEOTIDE SEQUENCE</scope>
    <source>
        <strain evidence="2">CBS 207.26</strain>
    </source>
</reference>
<sequence length="150" mass="16544">MCSNHYLGENLETARAARLKEAADEVAQVMTPISGFTPTPTNVIKVDHLEHVAGISNLKYIVQDIHDIFKANYTVVRKRFVDNVCMQATDYHLVSGPETALKLFSPTLVGNLMPGQLEVIAAENSASVQSRKEFCRQIESLPEGRKVSAT</sequence>
<protein>
    <recommendedName>
        <fullName evidence="1">GED domain-containing protein</fullName>
    </recommendedName>
</protein>
<gene>
    <name evidence="2" type="ORF">K469DRAFT_794015</name>
</gene>
<dbReference type="PROSITE" id="PS51388">
    <property type="entry name" value="GED"/>
    <property type="match status" value="1"/>
</dbReference>
<evidence type="ECO:0000259" key="1">
    <source>
        <dbReference type="PROSITE" id="PS51388"/>
    </source>
</evidence>
<feature type="domain" description="GED" evidence="1">
    <location>
        <begin position="62"/>
        <end position="150"/>
    </location>
</feature>
<evidence type="ECO:0000313" key="2">
    <source>
        <dbReference type="EMBL" id="KAF2180842.1"/>
    </source>
</evidence>